<dbReference type="OrthoDB" id="4832195at2759"/>
<keyword evidence="3" id="KW-1185">Reference proteome</keyword>
<evidence type="ECO:0000256" key="1">
    <source>
        <dbReference type="SAM" id="SignalP"/>
    </source>
</evidence>
<keyword evidence="1" id="KW-0732">Signal</keyword>
<accession>A0A1G4BSA3</accession>
<evidence type="ECO:0008006" key="4">
    <source>
        <dbReference type="Google" id="ProtNLM"/>
    </source>
</evidence>
<dbReference type="Proteomes" id="UP000176998">
    <property type="component" value="Unassembled WGS sequence"/>
</dbReference>
<name>A0A1G4BSA3_9PEZI</name>
<evidence type="ECO:0000313" key="3">
    <source>
        <dbReference type="Proteomes" id="UP000176998"/>
    </source>
</evidence>
<reference evidence="2 3" key="1">
    <citation type="submission" date="2016-09" db="EMBL/GenBank/DDBJ databases">
        <authorList>
            <person name="Capua I."/>
            <person name="De Benedictis P."/>
            <person name="Joannis T."/>
            <person name="Lombin L.H."/>
            <person name="Cattoli G."/>
        </authorList>
    </citation>
    <scope>NUCLEOTIDE SEQUENCE [LARGE SCALE GENOMIC DNA]</scope>
    <source>
        <strain evidence="2 3">IMI 309357</strain>
    </source>
</reference>
<comment type="caution">
    <text evidence="2">The sequence shown here is derived from an EMBL/GenBank/DDBJ whole genome shotgun (WGS) entry which is preliminary data.</text>
</comment>
<feature type="signal peptide" evidence="1">
    <location>
        <begin position="1"/>
        <end position="18"/>
    </location>
</feature>
<gene>
    <name evidence="2" type="ORF">CORC01_00545</name>
</gene>
<protein>
    <recommendedName>
        <fullName evidence="4">Cell wall protein</fullName>
    </recommendedName>
</protein>
<evidence type="ECO:0000313" key="2">
    <source>
        <dbReference type="EMBL" id="OHF04206.1"/>
    </source>
</evidence>
<dbReference type="RefSeq" id="XP_022481341.1">
    <property type="nucleotide sequence ID" value="XM_022612202.1"/>
</dbReference>
<organism evidence="2 3">
    <name type="scientific">Colletotrichum orchidophilum</name>
    <dbReference type="NCBI Taxonomy" id="1209926"/>
    <lineage>
        <taxon>Eukaryota</taxon>
        <taxon>Fungi</taxon>
        <taxon>Dikarya</taxon>
        <taxon>Ascomycota</taxon>
        <taxon>Pezizomycotina</taxon>
        <taxon>Sordariomycetes</taxon>
        <taxon>Hypocreomycetidae</taxon>
        <taxon>Glomerellales</taxon>
        <taxon>Glomerellaceae</taxon>
        <taxon>Colletotrichum</taxon>
    </lineage>
</organism>
<dbReference type="GeneID" id="34553712"/>
<feature type="chain" id="PRO_5009603287" description="Cell wall protein" evidence="1">
    <location>
        <begin position="19"/>
        <end position="198"/>
    </location>
</feature>
<sequence length="198" mass="20266">MHFSTLLAGLAAFSVSSAAPTPGSFVPFGNLPSQSSTGTSILANLNTVQTSIQTLITTLNSLDYTNALSLGNVATVPNVLLNTIGLQSASSSALLNAKALTLPLNVSDSSAIVQKLTNDILPALKTATDLLTKAKTSGILASLNPLGQTDYLKLIQANFAGLGPALSSYVDSSSQPGLTSITATLQNLLRATVNVYTT</sequence>
<proteinExistence type="predicted"/>
<dbReference type="EMBL" id="MJBS01000003">
    <property type="protein sequence ID" value="OHF04206.1"/>
    <property type="molecule type" value="Genomic_DNA"/>
</dbReference>
<dbReference type="AlphaFoldDB" id="A0A1G4BSA3"/>